<dbReference type="Proteomes" id="UP000199170">
    <property type="component" value="Unassembled WGS sequence"/>
</dbReference>
<feature type="compositionally biased region" description="Basic and acidic residues" evidence="1">
    <location>
        <begin position="193"/>
        <end position="210"/>
    </location>
</feature>
<name>A0A1H3H4R0_9EURY</name>
<evidence type="ECO:0000259" key="2">
    <source>
        <dbReference type="Pfam" id="PF00583"/>
    </source>
</evidence>
<evidence type="ECO:0000313" key="3">
    <source>
        <dbReference type="EMBL" id="SDY10563.1"/>
    </source>
</evidence>
<proteinExistence type="predicted"/>
<organism evidence="3 4">
    <name type="scientific">Halobellus clavatus</name>
    <dbReference type="NCBI Taxonomy" id="660517"/>
    <lineage>
        <taxon>Archaea</taxon>
        <taxon>Methanobacteriati</taxon>
        <taxon>Methanobacteriota</taxon>
        <taxon>Stenosarchaea group</taxon>
        <taxon>Halobacteria</taxon>
        <taxon>Halobacteriales</taxon>
        <taxon>Haloferacaceae</taxon>
        <taxon>Halobellus</taxon>
    </lineage>
</organism>
<dbReference type="STRING" id="660517.SAMN04487946_106170"/>
<dbReference type="SUPFAM" id="SSF55729">
    <property type="entry name" value="Acyl-CoA N-acyltransferases (Nat)"/>
    <property type="match status" value="1"/>
</dbReference>
<protein>
    <recommendedName>
        <fullName evidence="2">N-acetyltransferase domain-containing protein</fullName>
    </recommendedName>
</protein>
<feature type="region of interest" description="Disordered" evidence="1">
    <location>
        <begin position="181"/>
        <end position="210"/>
    </location>
</feature>
<keyword evidence="4" id="KW-1185">Reference proteome</keyword>
<dbReference type="OrthoDB" id="213793at2157"/>
<evidence type="ECO:0000313" key="4">
    <source>
        <dbReference type="Proteomes" id="UP000199170"/>
    </source>
</evidence>
<sequence length="210" mass="23120">MAFAVLGWPPAGPTLRLDYRRFAYAGKFVMSSTGKAVVRDGGRRDAVDEAPETPASVDADEFADDVVAALAFNEDRTDESTLWYRYITVRADAKGEGLGPRLAAFVAPKAAQRGYERLRIAVNNPFAYEAMYKAGFTWTGRETGVAELVLERPADPAEAVDRDGDANRYRAGLRLYRERGRGDPEASFLAARTDADPPERIDPRPSEPDD</sequence>
<evidence type="ECO:0000256" key="1">
    <source>
        <dbReference type="SAM" id="MobiDB-lite"/>
    </source>
</evidence>
<dbReference type="InterPro" id="IPR000182">
    <property type="entry name" value="GNAT_dom"/>
</dbReference>
<dbReference type="GO" id="GO:0016747">
    <property type="term" value="F:acyltransferase activity, transferring groups other than amino-acyl groups"/>
    <property type="evidence" value="ECO:0007669"/>
    <property type="project" value="InterPro"/>
</dbReference>
<feature type="domain" description="N-acetyltransferase" evidence="2">
    <location>
        <begin position="61"/>
        <end position="136"/>
    </location>
</feature>
<dbReference type="Gene3D" id="3.40.630.30">
    <property type="match status" value="1"/>
</dbReference>
<dbReference type="CDD" id="cd04301">
    <property type="entry name" value="NAT_SF"/>
    <property type="match status" value="1"/>
</dbReference>
<gene>
    <name evidence="3" type="ORF">SAMN04487946_106170</name>
</gene>
<dbReference type="RefSeq" id="WP_089767273.1">
    <property type="nucleotide sequence ID" value="NZ_FNPB01000006.1"/>
</dbReference>
<accession>A0A1H3H4R0</accession>
<dbReference type="InterPro" id="IPR016181">
    <property type="entry name" value="Acyl_CoA_acyltransferase"/>
</dbReference>
<dbReference type="Pfam" id="PF00583">
    <property type="entry name" value="Acetyltransf_1"/>
    <property type="match status" value="1"/>
</dbReference>
<dbReference type="AlphaFoldDB" id="A0A1H3H4R0"/>
<reference evidence="4" key="1">
    <citation type="submission" date="2016-10" db="EMBL/GenBank/DDBJ databases">
        <authorList>
            <person name="Varghese N."/>
            <person name="Submissions S."/>
        </authorList>
    </citation>
    <scope>NUCLEOTIDE SEQUENCE [LARGE SCALE GENOMIC DNA]</scope>
    <source>
        <strain evidence="4">CGMCC 1.10118</strain>
    </source>
</reference>
<dbReference type="EMBL" id="FNPB01000006">
    <property type="protein sequence ID" value="SDY10563.1"/>
    <property type="molecule type" value="Genomic_DNA"/>
</dbReference>